<reference evidence="1 2" key="1">
    <citation type="submission" date="2018-06" db="EMBL/GenBank/DDBJ databases">
        <title>Comparative genomics reveals the genomic features of Rhizophagus irregularis, R. cerebriforme, R. diaphanum and Gigaspora rosea, and their symbiotic lifestyle signature.</title>
        <authorList>
            <person name="Morin E."/>
            <person name="San Clemente H."/>
            <person name="Chen E.C.H."/>
            <person name="De La Providencia I."/>
            <person name="Hainaut M."/>
            <person name="Kuo A."/>
            <person name="Kohler A."/>
            <person name="Murat C."/>
            <person name="Tang N."/>
            <person name="Roy S."/>
            <person name="Loubradou J."/>
            <person name="Henrissat B."/>
            <person name="Grigoriev I.V."/>
            <person name="Corradi N."/>
            <person name="Roux C."/>
            <person name="Martin F.M."/>
        </authorList>
    </citation>
    <scope>NUCLEOTIDE SEQUENCE [LARGE SCALE GENOMIC DNA]</scope>
    <source>
        <strain evidence="1 2">DAOM 227022</strain>
    </source>
</reference>
<evidence type="ECO:0000313" key="2">
    <source>
        <dbReference type="Proteomes" id="UP000265703"/>
    </source>
</evidence>
<gene>
    <name evidence="1" type="ORF">C1645_743773</name>
</gene>
<organism evidence="1 2">
    <name type="scientific">Glomus cerebriforme</name>
    <dbReference type="NCBI Taxonomy" id="658196"/>
    <lineage>
        <taxon>Eukaryota</taxon>
        <taxon>Fungi</taxon>
        <taxon>Fungi incertae sedis</taxon>
        <taxon>Mucoromycota</taxon>
        <taxon>Glomeromycotina</taxon>
        <taxon>Glomeromycetes</taxon>
        <taxon>Glomerales</taxon>
        <taxon>Glomeraceae</taxon>
        <taxon>Glomus</taxon>
    </lineage>
</organism>
<name>A0A397S7X1_9GLOM</name>
<dbReference type="STRING" id="658196.A0A397S7X1"/>
<evidence type="ECO:0008006" key="3">
    <source>
        <dbReference type="Google" id="ProtNLM"/>
    </source>
</evidence>
<dbReference type="AlphaFoldDB" id="A0A397S7X1"/>
<dbReference type="EMBL" id="QKYT01000665">
    <property type="protein sequence ID" value="RIA82443.1"/>
    <property type="molecule type" value="Genomic_DNA"/>
</dbReference>
<accession>A0A397S7X1</accession>
<sequence>MKQKFYSCCHLLTTFSIVNAIPHQLNKRATTFMTCPGDATTITATITPDPPVAGGTEQVTTTGTLTTPAPAGSVIGFGFTDTAGNLIGTPIVMDLCSTVTCPATDINAMLSITLPADLPASFIFVITIVDPATNNTLGCTAAAVGA</sequence>
<evidence type="ECO:0000313" key="1">
    <source>
        <dbReference type="EMBL" id="RIA82443.1"/>
    </source>
</evidence>
<dbReference type="Proteomes" id="UP000265703">
    <property type="component" value="Unassembled WGS sequence"/>
</dbReference>
<proteinExistence type="predicted"/>
<protein>
    <recommendedName>
        <fullName evidence="3">Phosphatidylglycerol/phosphatidylinositol transfer protein</fullName>
    </recommendedName>
</protein>
<comment type="caution">
    <text evidence="1">The sequence shown here is derived from an EMBL/GenBank/DDBJ whole genome shotgun (WGS) entry which is preliminary data.</text>
</comment>
<keyword evidence="2" id="KW-1185">Reference proteome</keyword>